<proteinExistence type="predicted"/>
<organism evidence="1">
    <name type="scientific">Siphoviridae sp. ctQCU10</name>
    <dbReference type="NCBI Taxonomy" id="2823579"/>
    <lineage>
        <taxon>Viruses</taxon>
        <taxon>Duplodnaviria</taxon>
        <taxon>Heunggongvirae</taxon>
        <taxon>Uroviricota</taxon>
        <taxon>Caudoviricetes</taxon>
    </lineage>
</organism>
<accession>A0A8S5LB10</accession>
<protein>
    <submittedName>
        <fullName evidence="1">Uncharacterized protein</fullName>
    </submittedName>
</protein>
<reference evidence="1" key="1">
    <citation type="journal article" date="2021" name="Proc. Natl. Acad. Sci. U.S.A.">
        <title>A Catalog of Tens of Thousands of Viruses from Human Metagenomes Reveals Hidden Associations with Chronic Diseases.</title>
        <authorList>
            <person name="Tisza M.J."/>
            <person name="Buck C.B."/>
        </authorList>
    </citation>
    <scope>NUCLEOTIDE SEQUENCE</scope>
    <source>
        <strain evidence="1">CtQCU10</strain>
    </source>
</reference>
<evidence type="ECO:0000313" key="1">
    <source>
        <dbReference type="EMBL" id="DAD67134.1"/>
    </source>
</evidence>
<dbReference type="EMBL" id="BK014668">
    <property type="protein sequence ID" value="DAD67134.1"/>
    <property type="molecule type" value="Genomic_DNA"/>
</dbReference>
<name>A0A8S5LB10_9CAUD</name>
<sequence length="33" mass="3920">MEKIFCYEAMAREERQHIEELKLLAAGRGLNLR</sequence>